<protein>
    <submittedName>
        <fullName evidence="7">ABC transporter ATP-binding protein</fullName>
    </submittedName>
</protein>
<name>A0A7J0BSF2_9BACT</name>
<keyword evidence="2" id="KW-0547">Nucleotide-binding</keyword>
<dbReference type="GO" id="GO:0098796">
    <property type="term" value="C:membrane protein complex"/>
    <property type="evidence" value="ECO:0007669"/>
    <property type="project" value="UniProtKB-ARBA"/>
</dbReference>
<dbReference type="PROSITE" id="PS50893">
    <property type="entry name" value="ABC_TRANSPORTER_2"/>
    <property type="match status" value="1"/>
</dbReference>
<dbReference type="EMBL" id="BLVP01000007">
    <property type="protein sequence ID" value="GFM36637.1"/>
    <property type="molecule type" value="Genomic_DNA"/>
</dbReference>
<feature type="domain" description="ABC transporter" evidence="6">
    <location>
        <begin position="23"/>
        <end position="256"/>
    </location>
</feature>
<evidence type="ECO:0000313" key="8">
    <source>
        <dbReference type="Proteomes" id="UP000503820"/>
    </source>
</evidence>
<evidence type="ECO:0000256" key="1">
    <source>
        <dbReference type="ARBA" id="ARBA00022448"/>
    </source>
</evidence>
<evidence type="ECO:0000259" key="6">
    <source>
        <dbReference type="PROSITE" id="PS50893"/>
    </source>
</evidence>
<dbReference type="RefSeq" id="WP_174409305.1">
    <property type="nucleotide sequence ID" value="NZ_BLVP01000007.1"/>
</dbReference>
<dbReference type="Proteomes" id="UP000503820">
    <property type="component" value="Unassembled WGS sequence"/>
</dbReference>
<dbReference type="InterPro" id="IPR017871">
    <property type="entry name" value="ABC_transporter-like_CS"/>
</dbReference>
<keyword evidence="1" id="KW-0813">Transport</keyword>
<dbReference type="SMART" id="SM00382">
    <property type="entry name" value="AAA"/>
    <property type="match status" value="1"/>
</dbReference>
<dbReference type="PANTHER" id="PTHR42798">
    <property type="entry name" value="LIPOPROTEIN-RELEASING SYSTEM ATP-BINDING PROTEIN LOLD"/>
    <property type="match status" value="1"/>
</dbReference>
<comment type="similarity">
    <text evidence="4">Belongs to the ABC transporter superfamily. Macrolide exporter (TC 3.A.1.122) family.</text>
</comment>
<proteinExistence type="inferred from homology"/>
<dbReference type="PROSITE" id="PS00211">
    <property type="entry name" value="ABC_TRANSPORTER_1"/>
    <property type="match status" value="1"/>
</dbReference>
<keyword evidence="3 7" id="KW-0067">ATP-binding</keyword>
<dbReference type="GO" id="GO:0022857">
    <property type="term" value="F:transmembrane transporter activity"/>
    <property type="evidence" value="ECO:0007669"/>
    <property type="project" value="UniProtKB-ARBA"/>
</dbReference>
<dbReference type="Gene3D" id="3.40.50.300">
    <property type="entry name" value="P-loop containing nucleotide triphosphate hydrolases"/>
    <property type="match status" value="1"/>
</dbReference>
<evidence type="ECO:0000256" key="4">
    <source>
        <dbReference type="ARBA" id="ARBA00038388"/>
    </source>
</evidence>
<dbReference type="Pfam" id="PF00005">
    <property type="entry name" value="ABC_tran"/>
    <property type="match status" value="1"/>
</dbReference>
<comment type="caution">
    <text evidence="7">The sequence shown here is derived from an EMBL/GenBank/DDBJ whole genome shotgun (WGS) entry which is preliminary data.</text>
</comment>
<dbReference type="InterPro" id="IPR003593">
    <property type="entry name" value="AAA+_ATPase"/>
</dbReference>
<dbReference type="SUPFAM" id="SSF52540">
    <property type="entry name" value="P-loop containing nucleoside triphosphate hydrolases"/>
    <property type="match status" value="1"/>
</dbReference>
<evidence type="ECO:0000256" key="5">
    <source>
        <dbReference type="SAM" id="MobiDB-lite"/>
    </source>
</evidence>
<accession>A0A7J0BSF2</accession>
<keyword evidence="8" id="KW-1185">Reference proteome</keyword>
<reference evidence="7 8" key="1">
    <citation type="submission" date="2020-05" db="EMBL/GenBank/DDBJ databases">
        <title>Draft genome sequence of Desulfovibrio psychrotolerans JS1T.</title>
        <authorList>
            <person name="Ueno A."/>
            <person name="Tamazawa S."/>
            <person name="Tamamura S."/>
            <person name="Murakami T."/>
            <person name="Kiyama T."/>
            <person name="Inomata H."/>
            <person name="Amano Y."/>
            <person name="Miyakawa K."/>
            <person name="Tamaki H."/>
            <person name="Naganuma T."/>
            <person name="Kaneko K."/>
        </authorList>
    </citation>
    <scope>NUCLEOTIDE SEQUENCE [LARGE SCALE GENOMIC DNA]</scope>
    <source>
        <strain evidence="7 8">JS1</strain>
    </source>
</reference>
<gene>
    <name evidence="7" type="ORF">DSM19430T_13210</name>
</gene>
<evidence type="ECO:0000256" key="2">
    <source>
        <dbReference type="ARBA" id="ARBA00022741"/>
    </source>
</evidence>
<sequence>MTAEQTITRPERGIAAPHDRWVIRTENLTRTFTQGDLAVEAVKPLTLSIAHGEMVALQGASGSGKSTLLHLLALLDTPTAGHYYLNGTDTASMDDDERSAARNRLVGIVFQSFYLVPYISALDNVLLPGLYSPTSGRELKERARTLLERVGLADRMHFKPASLSGGQQQRVALARALLNDPPLLLADEPTGQLDSTTSTDILDLFQSINASGKTVVIVTHDANTAARARRRIEFADGNVSADTEQPAPALNTYSNK</sequence>
<dbReference type="GO" id="GO:0005524">
    <property type="term" value="F:ATP binding"/>
    <property type="evidence" value="ECO:0007669"/>
    <property type="project" value="UniProtKB-KW"/>
</dbReference>
<dbReference type="FunFam" id="3.40.50.300:FF:000032">
    <property type="entry name" value="Export ABC transporter ATP-binding protein"/>
    <property type="match status" value="1"/>
</dbReference>
<dbReference type="InterPro" id="IPR017911">
    <property type="entry name" value="MacB-like_ATP-bd"/>
</dbReference>
<evidence type="ECO:0000256" key="3">
    <source>
        <dbReference type="ARBA" id="ARBA00022840"/>
    </source>
</evidence>
<dbReference type="CDD" id="cd03255">
    <property type="entry name" value="ABC_MJ0796_LolCDE_FtsE"/>
    <property type="match status" value="1"/>
</dbReference>
<dbReference type="PANTHER" id="PTHR42798:SF7">
    <property type="entry name" value="ALPHA-D-RIBOSE 1-METHYLPHOSPHONATE 5-TRIPHOSPHATE SYNTHASE SUBUNIT PHNL"/>
    <property type="match status" value="1"/>
</dbReference>
<evidence type="ECO:0000313" key="7">
    <source>
        <dbReference type="EMBL" id="GFM36637.1"/>
    </source>
</evidence>
<dbReference type="AlphaFoldDB" id="A0A7J0BSF2"/>
<dbReference type="InterPro" id="IPR003439">
    <property type="entry name" value="ABC_transporter-like_ATP-bd"/>
</dbReference>
<dbReference type="GO" id="GO:0016887">
    <property type="term" value="F:ATP hydrolysis activity"/>
    <property type="evidence" value="ECO:0007669"/>
    <property type="project" value="InterPro"/>
</dbReference>
<dbReference type="InterPro" id="IPR027417">
    <property type="entry name" value="P-loop_NTPase"/>
</dbReference>
<organism evidence="7 8">
    <name type="scientific">Desulfovibrio psychrotolerans</name>
    <dbReference type="NCBI Taxonomy" id="415242"/>
    <lineage>
        <taxon>Bacteria</taxon>
        <taxon>Pseudomonadati</taxon>
        <taxon>Thermodesulfobacteriota</taxon>
        <taxon>Desulfovibrionia</taxon>
        <taxon>Desulfovibrionales</taxon>
        <taxon>Desulfovibrionaceae</taxon>
        <taxon>Desulfovibrio</taxon>
    </lineage>
</organism>
<feature type="region of interest" description="Disordered" evidence="5">
    <location>
        <begin position="237"/>
        <end position="256"/>
    </location>
</feature>